<keyword evidence="1" id="KW-1133">Transmembrane helix</keyword>
<feature type="transmembrane region" description="Helical" evidence="1">
    <location>
        <begin position="107"/>
        <end position="130"/>
    </location>
</feature>
<feature type="transmembrane region" description="Helical" evidence="1">
    <location>
        <begin position="320"/>
        <end position="351"/>
    </location>
</feature>
<feature type="transmembrane region" description="Helical" evidence="1">
    <location>
        <begin position="213"/>
        <end position="239"/>
    </location>
</feature>
<proteinExistence type="predicted"/>
<comment type="caution">
    <text evidence="2">The sequence shown here is derived from an EMBL/GenBank/DDBJ whole genome shotgun (WGS) entry which is preliminary data.</text>
</comment>
<protein>
    <submittedName>
        <fullName evidence="2">Uncharacterized protein</fullName>
    </submittedName>
</protein>
<evidence type="ECO:0000313" key="2">
    <source>
        <dbReference type="EMBL" id="KAK2708368.1"/>
    </source>
</evidence>
<feature type="transmembrane region" description="Helical" evidence="1">
    <location>
        <begin position="251"/>
        <end position="269"/>
    </location>
</feature>
<evidence type="ECO:0000313" key="3">
    <source>
        <dbReference type="Proteomes" id="UP001187531"/>
    </source>
</evidence>
<feature type="transmembrane region" description="Helical" evidence="1">
    <location>
        <begin position="142"/>
        <end position="161"/>
    </location>
</feature>
<sequence>MVDRHSPVTIQPEHDPVLTPQYFPEIVFFQRILQRGLVFRPKQLWYSSWIVVIVSLVIFGLGVGSYFKGSNTSLAILAGVFGVFAACAGIASVILNRTGRDTTPNALFIFYVLITLLSFSTAVVNFYFAFDPYPDLDIKICLSVFTAIHFVAITVATAQILENSSFSSYSNGMASDRRENILHFASRWNRRGVCCFTVDNPDEIGNNLRSKKCLMWTISIFHLLSGLAMITLGVLNFIYNQERLVSVTFAPLWNSMVAILSGLFGLMALCSKSLGMSLSNLAFNILPFIVAIGLSVLAVIDVSDYRMCKRRGDCQDENSAAFFLIYSGFLVVAFIQLIISFIGMILMFFVLCTCCKKDIMQHEVFREEYDTRVIEDTI</sequence>
<feature type="transmembrane region" description="Helical" evidence="1">
    <location>
        <begin position="44"/>
        <end position="67"/>
    </location>
</feature>
<keyword evidence="1" id="KW-0812">Transmembrane</keyword>
<dbReference type="EMBL" id="JAVRJZ010000018">
    <property type="protein sequence ID" value="KAK2708368.1"/>
    <property type="molecule type" value="Genomic_DNA"/>
</dbReference>
<organism evidence="2 3">
    <name type="scientific">Artemia franciscana</name>
    <name type="common">Brine shrimp</name>
    <name type="synonym">Artemia sanfranciscana</name>
    <dbReference type="NCBI Taxonomy" id="6661"/>
    <lineage>
        <taxon>Eukaryota</taxon>
        <taxon>Metazoa</taxon>
        <taxon>Ecdysozoa</taxon>
        <taxon>Arthropoda</taxon>
        <taxon>Crustacea</taxon>
        <taxon>Branchiopoda</taxon>
        <taxon>Anostraca</taxon>
        <taxon>Artemiidae</taxon>
        <taxon>Artemia</taxon>
    </lineage>
</organism>
<name>A0AA88HBH2_ARTSF</name>
<accession>A0AA88HBH2</accession>
<evidence type="ECO:0000256" key="1">
    <source>
        <dbReference type="SAM" id="Phobius"/>
    </source>
</evidence>
<feature type="transmembrane region" description="Helical" evidence="1">
    <location>
        <begin position="73"/>
        <end position="95"/>
    </location>
</feature>
<gene>
    <name evidence="2" type="ORF">QYM36_014096</name>
</gene>
<keyword evidence="1" id="KW-0472">Membrane</keyword>
<dbReference type="Proteomes" id="UP001187531">
    <property type="component" value="Unassembled WGS sequence"/>
</dbReference>
<dbReference type="AlphaFoldDB" id="A0AA88HBH2"/>
<feature type="transmembrane region" description="Helical" evidence="1">
    <location>
        <begin position="281"/>
        <end position="300"/>
    </location>
</feature>
<reference evidence="2" key="1">
    <citation type="submission" date="2023-07" db="EMBL/GenBank/DDBJ databases">
        <title>Chromosome-level genome assembly of Artemia franciscana.</title>
        <authorList>
            <person name="Jo E."/>
        </authorList>
    </citation>
    <scope>NUCLEOTIDE SEQUENCE</scope>
    <source>
        <tissue evidence="2">Whole body</tissue>
    </source>
</reference>
<dbReference type="EMBL" id="JAVRJZ010000018">
    <property type="protein sequence ID" value="KAK2708369.1"/>
    <property type="molecule type" value="Genomic_DNA"/>
</dbReference>
<keyword evidence="3" id="KW-1185">Reference proteome</keyword>